<reference evidence="1" key="1">
    <citation type="journal article" date="2015" name="Nature">
        <title>Complex archaea that bridge the gap between prokaryotes and eukaryotes.</title>
        <authorList>
            <person name="Spang A."/>
            <person name="Saw J.H."/>
            <person name="Jorgensen S.L."/>
            <person name="Zaremba-Niedzwiedzka K."/>
            <person name="Martijn J."/>
            <person name="Lind A.E."/>
            <person name="van Eijk R."/>
            <person name="Schleper C."/>
            <person name="Guy L."/>
            <person name="Ettema T.J."/>
        </authorList>
    </citation>
    <scope>NUCLEOTIDE SEQUENCE</scope>
</reference>
<gene>
    <name evidence="1" type="ORF">LCGC14_2451810</name>
</gene>
<dbReference type="AlphaFoldDB" id="A0A0F9DT11"/>
<name>A0A0F9DT11_9ZZZZ</name>
<evidence type="ECO:0000313" key="1">
    <source>
        <dbReference type="EMBL" id="KKL20801.1"/>
    </source>
</evidence>
<comment type="caution">
    <text evidence="1">The sequence shown here is derived from an EMBL/GenBank/DDBJ whole genome shotgun (WGS) entry which is preliminary data.</text>
</comment>
<dbReference type="EMBL" id="LAZR01037955">
    <property type="protein sequence ID" value="KKL20801.1"/>
    <property type="molecule type" value="Genomic_DNA"/>
</dbReference>
<sequence>MTFKAFYSRFPRRVKPFNAERAYDKAMLVATHEEVMEGLERFIQAEPWHGEIKFCPHAASWLNSGEWLNEYPEERPEFFTYEQRRLHSQKVIAEAKADGTYPRVVK</sequence>
<protein>
    <submittedName>
        <fullName evidence="1">Uncharacterized protein</fullName>
    </submittedName>
</protein>
<organism evidence="1">
    <name type="scientific">marine sediment metagenome</name>
    <dbReference type="NCBI Taxonomy" id="412755"/>
    <lineage>
        <taxon>unclassified sequences</taxon>
        <taxon>metagenomes</taxon>
        <taxon>ecological metagenomes</taxon>
    </lineage>
</organism>
<proteinExistence type="predicted"/>
<accession>A0A0F9DT11</accession>